<dbReference type="STRING" id="245187.SAMN04488003_12419"/>
<dbReference type="Pfam" id="PF05354">
    <property type="entry name" value="Phage_attach"/>
    <property type="match status" value="1"/>
</dbReference>
<gene>
    <name evidence="1" type="ORF">SAMN04488003_12419</name>
</gene>
<evidence type="ECO:0000313" key="1">
    <source>
        <dbReference type="EMBL" id="SEN64450.1"/>
    </source>
</evidence>
<dbReference type="RefSeq" id="WP_089905059.1">
    <property type="nucleotide sequence ID" value="NZ_FOCI01000024.1"/>
</dbReference>
<evidence type="ECO:0000313" key="2">
    <source>
        <dbReference type="Proteomes" id="UP000199585"/>
    </source>
</evidence>
<dbReference type="InterPro" id="IPR008018">
    <property type="entry name" value="Phage_tail_attach_FII"/>
</dbReference>
<accession>A0A1H8I6J9</accession>
<proteinExistence type="predicted"/>
<organism evidence="1 2">
    <name type="scientific">Loktanella fryxellensis</name>
    <dbReference type="NCBI Taxonomy" id="245187"/>
    <lineage>
        <taxon>Bacteria</taxon>
        <taxon>Pseudomonadati</taxon>
        <taxon>Pseudomonadota</taxon>
        <taxon>Alphaproteobacteria</taxon>
        <taxon>Rhodobacterales</taxon>
        <taxon>Roseobacteraceae</taxon>
        <taxon>Loktanella</taxon>
    </lineage>
</organism>
<dbReference type="EMBL" id="FOCI01000024">
    <property type="protein sequence ID" value="SEN64450.1"/>
    <property type="molecule type" value="Genomic_DNA"/>
</dbReference>
<keyword evidence="2" id="KW-1185">Reference proteome</keyword>
<dbReference type="AlphaFoldDB" id="A0A1H8I6J9"/>
<dbReference type="GO" id="GO:0019068">
    <property type="term" value="P:virion assembly"/>
    <property type="evidence" value="ECO:0007669"/>
    <property type="project" value="InterPro"/>
</dbReference>
<name>A0A1H8I6J9_9RHOB</name>
<protein>
    <submittedName>
        <fullName evidence="1">Uncharacterized protein</fullName>
    </submittedName>
</protein>
<sequence>MTVFAAAVDRIYANPSMAAAAVWISATTSEERPIRAIRRAPDRITEFGAGRFVSDSMMVDVRVSDLPDPRPGDLIVIGTNSFTIQGEPVRDRERLIWSLDLRPS</sequence>
<reference evidence="1 2" key="1">
    <citation type="submission" date="2016-10" db="EMBL/GenBank/DDBJ databases">
        <authorList>
            <person name="de Groot N.N."/>
        </authorList>
    </citation>
    <scope>NUCLEOTIDE SEQUENCE [LARGE SCALE GENOMIC DNA]</scope>
    <source>
        <strain evidence="1 2">DSM 16213</strain>
    </source>
</reference>
<dbReference type="OrthoDB" id="8410231at2"/>
<dbReference type="Proteomes" id="UP000199585">
    <property type="component" value="Unassembled WGS sequence"/>
</dbReference>